<organism evidence="2 3">
    <name type="scientific">Caerostris extrusa</name>
    <name type="common">Bark spider</name>
    <name type="synonym">Caerostris bankana</name>
    <dbReference type="NCBI Taxonomy" id="172846"/>
    <lineage>
        <taxon>Eukaryota</taxon>
        <taxon>Metazoa</taxon>
        <taxon>Ecdysozoa</taxon>
        <taxon>Arthropoda</taxon>
        <taxon>Chelicerata</taxon>
        <taxon>Arachnida</taxon>
        <taxon>Araneae</taxon>
        <taxon>Araneomorphae</taxon>
        <taxon>Entelegynae</taxon>
        <taxon>Araneoidea</taxon>
        <taxon>Araneidae</taxon>
        <taxon>Caerostris</taxon>
    </lineage>
</organism>
<proteinExistence type="predicted"/>
<sequence length="68" mass="7177">MLELWATCSLYEFLFRDGKQATSPSVARREGFLKSNQCGEASGRGPRTLGPEANGGSALGLLRGASMA</sequence>
<name>A0AAV4WZR9_CAEEX</name>
<reference evidence="2 3" key="1">
    <citation type="submission" date="2021-06" db="EMBL/GenBank/DDBJ databases">
        <title>Caerostris extrusa draft genome.</title>
        <authorList>
            <person name="Kono N."/>
            <person name="Arakawa K."/>
        </authorList>
    </citation>
    <scope>NUCLEOTIDE SEQUENCE [LARGE SCALE GENOMIC DNA]</scope>
</reference>
<dbReference type="EMBL" id="BPLR01017052">
    <property type="protein sequence ID" value="GIY88332.1"/>
    <property type="molecule type" value="Genomic_DNA"/>
</dbReference>
<evidence type="ECO:0000256" key="1">
    <source>
        <dbReference type="SAM" id="MobiDB-lite"/>
    </source>
</evidence>
<dbReference type="Proteomes" id="UP001054945">
    <property type="component" value="Unassembled WGS sequence"/>
</dbReference>
<evidence type="ECO:0000313" key="3">
    <source>
        <dbReference type="Proteomes" id="UP001054945"/>
    </source>
</evidence>
<dbReference type="AlphaFoldDB" id="A0AAV4WZR9"/>
<accession>A0AAV4WZR9</accession>
<keyword evidence="3" id="KW-1185">Reference proteome</keyword>
<gene>
    <name evidence="2" type="ORF">CEXT_297781</name>
</gene>
<evidence type="ECO:0000313" key="2">
    <source>
        <dbReference type="EMBL" id="GIY88332.1"/>
    </source>
</evidence>
<feature type="region of interest" description="Disordered" evidence="1">
    <location>
        <begin position="37"/>
        <end position="57"/>
    </location>
</feature>
<comment type="caution">
    <text evidence="2">The sequence shown here is derived from an EMBL/GenBank/DDBJ whole genome shotgun (WGS) entry which is preliminary data.</text>
</comment>
<protein>
    <submittedName>
        <fullName evidence="2">Uncharacterized protein</fullName>
    </submittedName>
</protein>